<keyword evidence="4" id="KW-0238">DNA-binding</keyword>
<dbReference type="GO" id="GO:0016987">
    <property type="term" value="F:sigma factor activity"/>
    <property type="evidence" value="ECO:0007669"/>
    <property type="project" value="UniProtKB-KW"/>
</dbReference>
<dbReference type="NCBIfam" id="NF007225">
    <property type="entry name" value="PRK09643.1"/>
    <property type="match status" value="1"/>
</dbReference>
<dbReference type="Proteomes" id="UP000298111">
    <property type="component" value="Unassembled WGS sequence"/>
</dbReference>
<dbReference type="InterPro" id="IPR036388">
    <property type="entry name" value="WH-like_DNA-bd_sf"/>
</dbReference>
<organism evidence="7 8">
    <name type="scientific">Streptomyces albus</name>
    <dbReference type="NCBI Taxonomy" id="1888"/>
    <lineage>
        <taxon>Bacteria</taxon>
        <taxon>Bacillati</taxon>
        <taxon>Actinomycetota</taxon>
        <taxon>Actinomycetes</taxon>
        <taxon>Kitasatosporales</taxon>
        <taxon>Streptomycetaceae</taxon>
        <taxon>Streptomyces</taxon>
    </lineage>
</organism>
<dbReference type="SUPFAM" id="SSF88659">
    <property type="entry name" value="Sigma3 and sigma4 domains of RNA polymerase sigma factors"/>
    <property type="match status" value="1"/>
</dbReference>
<dbReference type="GeneID" id="75182583"/>
<dbReference type="GO" id="GO:0003677">
    <property type="term" value="F:DNA binding"/>
    <property type="evidence" value="ECO:0007669"/>
    <property type="project" value="UniProtKB-KW"/>
</dbReference>
<sequence length="289" mass="30543">MASDDKERDKQLLARHVAGDPDAFGELVRRHRDRLWAVALRTLGDREEAADAVQDALISAYRAAHTFRGQSAVTTWLHRITVNACLDRARKTASRRATPTDDTERLEQVLEPHESAAGPVERQDVRRQVVAALSELPAEQRAALVLVDMQGYPVAEAAEVLDVAVGTVKSRCARGRARLLPLVSHLRPGRRREDKETKGKGSEAKGTETKGTEGKGTPGKGTKEKGAPKKEPQENPTARTGGAGSGGDGGGNPAAGTSVPAPRGAQRKSPQHTAQGTTGSGAVKGGGQA</sequence>
<dbReference type="CDD" id="cd06171">
    <property type="entry name" value="Sigma70_r4"/>
    <property type="match status" value="1"/>
</dbReference>
<dbReference type="Gene3D" id="1.10.1740.10">
    <property type="match status" value="1"/>
</dbReference>
<dbReference type="AlphaFoldDB" id="A0A6C1C299"/>
<evidence type="ECO:0000256" key="1">
    <source>
        <dbReference type="ARBA" id="ARBA00010641"/>
    </source>
</evidence>
<dbReference type="InterPro" id="IPR013325">
    <property type="entry name" value="RNA_pol_sigma_r2"/>
</dbReference>
<feature type="compositionally biased region" description="Basic and acidic residues" evidence="6">
    <location>
        <begin position="191"/>
        <end position="213"/>
    </location>
</feature>
<gene>
    <name evidence="7" type="primary">sigM</name>
    <name evidence="7" type="ORF">D8771_18830</name>
</gene>
<dbReference type="RefSeq" id="WP_016472069.1">
    <property type="nucleotide sequence ID" value="NZ_BBQG01000007.1"/>
</dbReference>
<comment type="similarity">
    <text evidence="1">Belongs to the sigma-70 factor family. ECF subfamily.</text>
</comment>
<evidence type="ECO:0000256" key="3">
    <source>
        <dbReference type="ARBA" id="ARBA00023082"/>
    </source>
</evidence>
<dbReference type="SUPFAM" id="SSF88946">
    <property type="entry name" value="Sigma2 domain of RNA polymerase sigma factors"/>
    <property type="match status" value="1"/>
</dbReference>
<feature type="region of interest" description="Disordered" evidence="6">
    <location>
        <begin position="183"/>
        <end position="289"/>
    </location>
</feature>
<dbReference type="NCBIfam" id="TIGR02937">
    <property type="entry name" value="sigma70-ECF"/>
    <property type="match status" value="1"/>
</dbReference>
<dbReference type="InterPro" id="IPR039425">
    <property type="entry name" value="RNA_pol_sigma-70-like"/>
</dbReference>
<dbReference type="Gene3D" id="1.10.10.10">
    <property type="entry name" value="Winged helix-like DNA-binding domain superfamily/Winged helix DNA-binding domain"/>
    <property type="match status" value="1"/>
</dbReference>
<evidence type="ECO:0000313" key="7">
    <source>
        <dbReference type="EMBL" id="TGG81479.1"/>
    </source>
</evidence>
<dbReference type="InterPro" id="IPR007627">
    <property type="entry name" value="RNA_pol_sigma70_r2"/>
</dbReference>
<dbReference type="InterPro" id="IPR014284">
    <property type="entry name" value="RNA_pol_sigma-70_dom"/>
</dbReference>
<dbReference type="PANTHER" id="PTHR43133">
    <property type="entry name" value="RNA POLYMERASE ECF-TYPE SIGMA FACTO"/>
    <property type="match status" value="1"/>
</dbReference>
<keyword evidence="2" id="KW-0805">Transcription regulation</keyword>
<protein>
    <submittedName>
        <fullName evidence="7">RNA polymerase sigma factor SigM</fullName>
    </submittedName>
</protein>
<dbReference type="EMBL" id="RCIY01000065">
    <property type="protein sequence ID" value="TGG81479.1"/>
    <property type="molecule type" value="Genomic_DNA"/>
</dbReference>
<dbReference type="InterPro" id="IPR013249">
    <property type="entry name" value="RNA_pol_sigma70_r4_t2"/>
</dbReference>
<evidence type="ECO:0000256" key="4">
    <source>
        <dbReference type="ARBA" id="ARBA00023125"/>
    </source>
</evidence>
<accession>A0A6C1C299</accession>
<reference evidence="7 8" key="1">
    <citation type="submission" date="2018-10" db="EMBL/GenBank/DDBJ databases">
        <title>Isolation of pseudouridimycin from Streptomyces albus DSM 40763.</title>
        <authorList>
            <person name="Rosenqvist P."/>
            <person name="Metsae-Ketelae M."/>
            <person name="Virta P."/>
        </authorList>
    </citation>
    <scope>NUCLEOTIDE SEQUENCE [LARGE SCALE GENOMIC DNA]</scope>
    <source>
        <strain evidence="7 8">DSM 40763</strain>
    </source>
</reference>
<name>A0A6C1C299_9ACTN</name>
<comment type="caution">
    <text evidence="7">The sequence shown here is derived from an EMBL/GenBank/DDBJ whole genome shotgun (WGS) entry which is preliminary data.</text>
</comment>
<dbReference type="PANTHER" id="PTHR43133:SF50">
    <property type="entry name" value="ECF RNA POLYMERASE SIGMA FACTOR SIGM"/>
    <property type="match status" value="1"/>
</dbReference>
<evidence type="ECO:0000256" key="5">
    <source>
        <dbReference type="ARBA" id="ARBA00023163"/>
    </source>
</evidence>
<evidence type="ECO:0000256" key="2">
    <source>
        <dbReference type="ARBA" id="ARBA00023015"/>
    </source>
</evidence>
<dbReference type="InterPro" id="IPR013324">
    <property type="entry name" value="RNA_pol_sigma_r3/r4-like"/>
</dbReference>
<keyword evidence="3" id="KW-0731">Sigma factor</keyword>
<dbReference type="Pfam" id="PF08281">
    <property type="entry name" value="Sigma70_r4_2"/>
    <property type="match status" value="1"/>
</dbReference>
<proteinExistence type="inferred from homology"/>
<feature type="compositionally biased region" description="Gly residues" evidence="6">
    <location>
        <begin position="278"/>
        <end position="289"/>
    </location>
</feature>
<evidence type="ECO:0000256" key="6">
    <source>
        <dbReference type="SAM" id="MobiDB-lite"/>
    </source>
</evidence>
<feature type="compositionally biased region" description="Basic and acidic residues" evidence="6">
    <location>
        <begin position="221"/>
        <end position="233"/>
    </location>
</feature>
<dbReference type="GO" id="GO:0006352">
    <property type="term" value="P:DNA-templated transcription initiation"/>
    <property type="evidence" value="ECO:0007669"/>
    <property type="project" value="InterPro"/>
</dbReference>
<feature type="compositionally biased region" description="Gly residues" evidence="6">
    <location>
        <begin position="241"/>
        <end position="253"/>
    </location>
</feature>
<keyword evidence="5" id="KW-0804">Transcription</keyword>
<evidence type="ECO:0000313" key="8">
    <source>
        <dbReference type="Proteomes" id="UP000298111"/>
    </source>
</evidence>
<dbReference type="Pfam" id="PF04542">
    <property type="entry name" value="Sigma70_r2"/>
    <property type="match status" value="1"/>
</dbReference>